<dbReference type="Proteomes" id="UP000247702">
    <property type="component" value="Unassembled WGS sequence"/>
</dbReference>
<evidence type="ECO:0000256" key="1">
    <source>
        <dbReference type="SAM" id="MobiDB-lite"/>
    </source>
</evidence>
<sequence length="568" mass="62607">MPPHTSLHYTMPPNTTNSKSTATTANNGTTQMNTNNKSSSTPSKTSSRQRRAASSSYVFAPSWLNLNNNKSGTSTTVLNSAYVSTTEEKSAKEEVKGVGASKKEGLGGIRQAKEGLVKDGSSSLNRSPTPLSSTRSRSRDLSSSRLSAFGEMENHESPIKIHGRSRSVSQVNQPISSSSSNFDKNFPTLAKKKQLNLSVDLPAKNVENIWANLDAKSKLLSPTTTTPNAEENMKFNIPNIDNEPELERRMSLVPKVESVKLDGKRSKHSIKRKTSRSLSVDSVARGTNGSSVFGFGVGIGISNGRSLVGQTQNARSYLRENTAKPISSQPQRQRAASISVSNGIKKSSVTTSRMGSFGQSTITGRKPSIGSSSKYIWSSATMGKMGSFKIFPEEEEEDDDDELLNDRKEVNPLKDCDHIEEEEEEEEDENIENINKNEVLIKGDTGDKNASTINHTDDPPSSLSSLEREEKFLLKLGWKKPYNKDADSDEWAITEEEKRFFVNFVRALNGISVSEKNETEELSYNEINNAKRKWAALLKKIKNMNGGDKIFMGCYQSNGKRVTFNDEN</sequence>
<feature type="compositionally biased region" description="Low complexity" evidence="1">
    <location>
        <begin position="14"/>
        <end position="56"/>
    </location>
</feature>
<proteinExistence type="predicted"/>
<feature type="compositionally biased region" description="Polar residues" evidence="1">
    <location>
        <begin position="64"/>
        <end position="85"/>
    </location>
</feature>
<feature type="compositionally biased region" description="Low complexity" evidence="1">
    <location>
        <begin position="126"/>
        <end position="136"/>
    </location>
</feature>
<feature type="compositionally biased region" description="Basic and acidic residues" evidence="1">
    <location>
        <begin position="86"/>
        <end position="117"/>
    </location>
</feature>
<feature type="region of interest" description="Disordered" evidence="1">
    <location>
        <begin position="323"/>
        <end position="369"/>
    </location>
</feature>
<organism evidence="2 3">
    <name type="scientific">Rhizophagus clarus</name>
    <dbReference type="NCBI Taxonomy" id="94130"/>
    <lineage>
        <taxon>Eukaryota</taxon>
        <taxon>Fungi</taxon>
        <taxon>Fungi incertae sedis</taxon>
        <taxon>Mucoromycota</taxon>
        <taxon>Glomeromycotina</taxon>
        <taxon>Glomeromycetes</taxon>
        <taxon>Glomerales</taxon>
        <taxon>Glomeraceae</taxon>
        <taxon>Rhizophagus</taxon>
    </lineage>
</organism>
<feature type="compositionally biased region" description="Polar residues" evidence="1">
    <location>
        <begin position="324"/>
        <end position="363"/>
    </location>
</feature>
<feature type="region of interest" description="Disordered" evidence="1">
    <location>
        <begin position="1"/>
        <end position="144"/>
    </location>
</feature>
<evidence type="ECO:0000313" key="2">
    <source>
        <dbReference type="EMBL" id="GBB86782.1"/>
    </source>
</evidence>
<dbReference type="AlphaFoldDB" id="A0A2Z6QDZ9"/>
<dbReference type="EMBL" id="BEXD01000358">
    <property type="protein sequence ID" value="GBB86782.1"/>
    <property type="molecule type" value="Genomic_DNA"/>
</dbReference>
<keyword evidence="3" id="KW-1185">Reference proteome</keyword>
<comment type="caution">
    <text evidence="2">The sequence shown here is derived from an EMBL/GenBank/DDBJ whole genome shotgun (WGS) entry which is preliminary data.</text>
</comment>
<protein>
    <submittedName>
        <fullName evidence="2">Uncharacterized protein</fullName>
    </submittedName>
</protein>
<name>A0A2Z6QDZ9_9GLOM</name>
<gene>
    <name evidence="2" type="ORF">RclHR1_01320017</name>
</gene>
<evidence type="ECO:0000313" key="3">
    <source>
        <dbReference type="Proteomes" id="UP000247702"/>
    </source>
</evidence>
<accession>A0A2Z6QDZ9</accession>
<reference evidence="2 3" key="1">
    <citation type="submission" date="2017-11" db="EMBL/GenBank/DDBJ databases">
        <title>The genome of Rhizophagus clarus HR1 reveals common genetic basis of auxotrophy among arbuscular mycorrhizal fungi.</title>
        <authorList>
            <person name="Kobayashi Y."/>
        </authorList>
    </citation>
    <scope>NUCLEOTIDE SEQUENCE [LARGE SCALE GENOMIC DNA]</scope>
    <source>
        <strain evidence="2 3">HR1</strain>
    </source>
</reference>